<keyword evidence="1" id="KW-0175">Coiled coil</keyword>
<accession>N8WS80</accession>
<reference evidence="3 4" key="1">
    <citation type="submission" date="2013-02" db="EMBL/GenBank/DDBJ databases">
        <title>The Genome Sequence of Acinetobacter sp. NIPH 899.</title>
        <authorList>
            <consortium name="The Broad Institute Genome Sequencing Platform"/>
            <consortium name="The Broad Institute Genome Sequencing Center for Infectious Disease"/>
            <person name="Cerqueira G."/>
            <person name="Feldgarden M."/>
            <person name="Courvalin P."/>
            <person name="Perichon B."/>
            <person name="Grillot-Courvalin C."/>
            <person name="Clermont D."/>
            <person name="Rocha E."/>
            <person name="Yoon E.-J."/>
            <person name="Nemec A."/>
            <person name="Walker B."/>
            <person name="Young S.K."/>
            <person name="Zeng Q."/>
            <person name="Gargeya S."/>
            <person name="Fitzgerald M."/>
            <person name="Haas B."/>
            <person name="Abouelleil A."/>
            <person name="Alvarado L."/>
            <person name="Arachchi H.M."/>
            <person name="Berlin A.M."/>
            <person name="Chapman S.B."/>
            <person name="Dewar J."/>
            <person name="Goldberg J."/>
            <person name="Griggs A."/>
            <person name="Gujja S."/>
            <person name="Hansen M."/>
            <person name="Howarth C."/>
            <person name="Imamovic A."/>
            <person name="Larimer J."/>
            <person name="McCowan C."/>
            <person name="Murphy C."/>
            <person name="Neiman D."/>
            <person name="Pearson M."/>
            <person name="Priest M."/>
            <person name="Roberts A."/>
            <person name="Saif S."/>
            <person name="Shea T."/>
            <person name="Sisk P."/>
            <person name="Sykes S."/>
            <person name="Wortman J."/>
            <person name="Nusbaum C."/>
            <person name="Birren B."/>
        </authorList>
    </citation>
    <scope>NUCLEOTIDE SEQUENCE [LARGE SCALE GENOMIC DNA]</scope>
    <source>
        <strain evidence="3 4">NIPH 899</strain>
    </source>
</reference>
<dbReference type="AlphaFoldDB" id="N8WS80"/>
<feature type="domain" description="SNIPE associated" evidence="2">
    <location>
        <begin position="199"/>
        <end position="302"/>
    </location>
</feature>
<feature type="coiled-coil region" evidence="1">
    <location>
        <begin position="25"/>
        <end position="73"/>
    </location>
</feature>
<comment type="caution">
    <text evidence="3">The sequence shown here is derived from an EMBL/GenBank/DDBJ whole genome shotgun (WGS) entry which is preliminary data.</text>
</comment>
<dbReference type="eggNOG" id="COG1196">
    <property type="taxonomic scope" value="Bacteria"/>
</dbReference>
<gene>
    <name evidence="3" type="ORF">F969_02941</name>
</gene>
<evidence type="ECO:0000313" key="3">
    <source>
        <dbReference type="EMBL" id="ENU98102.1"/>
    </source>
</evidence>
<organism evidence="3 4">
    <name type="scientific">Acinetobacter variabilis</name>
    <dbReference type="NCBI Taxonomy" id="70346"/>
    <lineage>
        <taxon>Bacteria</taxon>
        <taxon>Pseudomonadati</taxon>
        <taxon>Pseudomonadota</taxon>
        <taxon>Gammaproteobacteria</taxon>
        <taxon>Moraxellales</taxon>
        <taxon>Moraxellaceae</taxon>
        <taxon>Acinetobacter</taxon>
    </lineage>
</organism>
<sequence>MMLSGALFVLASVLIIVLLWVFNSLKLSRNNIQSLQENLDHSRSKLADYETQVDELNYEMTQLRMQLGSARTELNKYKQYQDICDIEQYIINRSLQAENFVEVTKLDASIMLDDLKAYIAQVKAYLQNLQTQAEADIERQARKALQAYYQQAKEQQRLQEVVEALEHKIKGYQHGFDLPVTQLLDQLISGYNDTDAARHLLTIRTQIEQAKEQQQVASCNYVDEDRRKSTIAILSLAFNSRAEFYLSQLKTHNLGEMLQALKDDYRLMNYKGQSLSQAMIQESYLNLRLEELKFAAVLLQLRQNQVSEPPVVITS</sequence>
<dbReference type="EMBL" id="APPE01000072">
    <property type="protein sequence ID" value="ENU98102.1"/>
    <property type="molecule type" value="Genomic_DNA"/>
</dbReference>
<evidence type="ECO:0000259" key="2">
    <source>
        <dbReference type="Pfam" id="PF13250"/>
    </source>
</evidence>
<name>N8WS80_9GAMM</name>
<dbReference type="Pfam" id="PF13250">
    <property type="entry name" value="SNIPE"/>
    <property type="match status" value="1"/>
</dbReference>
<dbReference type="PATRIC" id="fig|1217710.3.peg.2805"/>
<dbReference type="HOGENOM" id="CLU_896114_0_0_6"/>
<evidence type="ECO:0000256" key="1">
    <source>
        <dbReference type="SAM" id="Coils"/>
    </source>
</evidence>
<dbReference type="InterPro" id="IPR025280">
    <property type="entry name" value="SNIPE"/>
</dbReference>
<dbReference type="Proteomes" id="UP000013070">
    <property type="component" value="Unassembled WGS sequence"/>
</dbReference>
<evidence type="ECO:0000313" key="4">
    <source>
        <dbReference type="Proteomes" id="UP000013070"/>
    </source>
</evidence>
<protein>
    <recommendedName>
        <fullName evidence="2">SNIPE associated domain-containing protein</fullName>
    </recommendedName>
</protein>
<proteinExistence type="predicted"/>
<keyword evidence="4" id="KW-1185">Reference proteome</keyword>